<protein>
    <submittedName>
        <fullName evidence="1">Uncharacterized protein</fullName>
    </submittedName>
</protein>
<keyword evidence="2" id="KW-1185">Reference proteome</keyword>
<evidence type="ECO:0000313" key="1">
    <source>
        <dbReference type="EMBL" id="MBD2756745.1"/>
    </source>
</evidence>
<organism evidence="1 2">
    <name type="scientific">Spirosoma validum</name>
    <dbReference type="NCBI Taxonomy" id="2771355"/>
    <lineage>
        <taxon>Bacteria</taxon>
        <taxon>Pseudomonadati</taxon>
        <taxon>Bacteroidota</taxon>
        <taxon>Cytophagia</taxon>
        <taxon>Cytophagales</taxon>
        <taxon>Cytophagaceae</taxon>
        <taxon>Spirosoma</taxon>
    </lineage>
</organism>
<comment type="caution">
    <text evidence="1">The sequence shown here is derived from an EMBL/GenBank/DDBJ whole genome shotgun (WGS) entry which is preliminary data.</text>
</comment>
<proteinExistence type="predicted"/>
<evidence type="ECO:0000313" key="2">
    <source>
        <dbReference type="Proteomes" id="UP000653797"/>
    </source>
</evidence>
<dbReference type="RefSeq" id="WP_191042367.1">
    <property type="nucleotide sequence ID" value="NZ_JACXAA010000014.1"/>
</dbReference>
<reference evidence="1" key="1">
    <citation type="submission" date="2020-09" db="EMBL/GenBank/DDBJ databases">
        <authorList>
            <person name="Kim M.K."/>
        </authorList>
    </citation>
    <scope>NUCLEOTIDE SEQUENCE</scope>
    <source>
        <strain evidence="1">BT704</strain>
    </source>
</reference>
<sequence>MRFIAVFSQRHTTYGLGFDTLTDATDFLFWGYEDNDLIPFGVYDVLTTQTRLYDHFGKLTDGPDPEAIRQFATAYLDRISQSVGAYDQ</sequence>
<dbReference type="AlphaFoldDB" id="A0A927GGL7"/>
<name>A0A927GGL7_9BACT</name>
<dbReference type="EMBL" id="JACXAA010000014">
    <property type="protein sequence ID" value="MBD2756745.1"/>
    <property type="molecule type" value="Genomic_DNA"/>
</dbReference>
<dbReference type="Proteomes" id="UP000653797">
    <property type="component" value="Unassembled WGS sequence"/>
</dbReference>
<gene>
    <name evidence="1" type="ORF">IC230_27950</name>
</gene>
<accession>A0A927GGL7</accession>